<dbReference type="Proteomes" id="UP000290288">
    <property type="component" value="Unassembled WGS sequence"/>
</dbReference>
<reference evidence="7 8" key="1">
    <citation type="submission" date="2019-01" db="EMBL/GenBank/DDBJ databases">
        <title>Draft genome sequence of Psathyrella aberdarensis IHI B618.</title>
        <authorList>
            <person name="Buettner E."/>
            <person name="Kellner H."/>
        </authorList>
    </citation>
    <scope>NUCLEOTIDE SEQUENCE [LARGE SCALE GENOMIC DNA]</scope>
    <source>
        <strain evidence="7 8">IHI B618</strain>
    </source>
</reference>
<dbReference type="InterPro" id="IPR023395">
    <property type="entry name" value="MCP_dom_sf"/>
</dbReference>
<proteinExistence type="inferred from homology"/>
<keyword evidence="6" id="KW-0813">Transport</keyword>
<dbReference type="Pfam" id="PF00153">
    <property type="entry name" value="Mito_carr"/>
    <property type="match status" value="1"/>
</dbReference>
<organism evidence="7 8">
    <name type="scientific">Candolleomyces aberdarensis</name>
    <dbReference type="NCBI Taxonomy" id="2316362"/>
    <lineage>
        <taxon>Eukaryota</taxon>
        <taxon>Fungi</taxon>
        <taxon>Dikarya</taxon>
        <taxon>Basidiomycota</taxon>
        <taxon>Agaricomycotina</taxon>
        <taxon>Agaricomycetes</taxon>
        <taxon>Agaricomycetidae</taxon>
        <taxon>Agaricales</taxon>
        <taxon>Agaricineae</taxon>
        <taxon>Psathyrellaceae</taxon>
        <taxon>Candolleomyces</taxon>
    </lineage>
</organism>
<evidence type="ECO:0008006" key="9">
    <source>
        <dbReference type="Google" id="ProtNLM"/>
    </source>
</evidence>
<dbReference type="GO" id="GO:0016020">
    <property type="term" value="C:membrane"/>
    <property type="evidence" value="ECO:0007669"/>
    <property type="project" value="UniProtKB-SubCell"/>
</dbReference>
<keyword evidence="2 5" id="KW-0812">Transmembrane</keyword>
<evidence type="ECO:0000256" key="4">
    <source>
        <dbReference type="ARBA" id="ARBA00023136"/>
    </source>
</evidence>
<evidence type="ECO:0000256" key="3">
    <source>
        <dbReference type="ARBA" id="ARBA00022989"/>
    </source>
</evidence>
<keyword evidence="8" id="KW-1185">Reference proteome</keyword>
<comment type="subcellular location">
    <subcellularLocation>
        <location evidence="1">Membrane</location>
        <topology evidence="1">Multi-pass membrane protein</topology>
    </subcellularLocation>
</comment>
<dbReference type="SUPFAM" id="SSF103506">
    <property type="entry name" value="Mitochondrial carrier"/>
    <property type="match status" value="1"/>
</dbReference>
<dbReference type="Gene3D" id="1.50.40.10">
    <property type="entry name" value="Mitochondrial carrier domain"/>
    <property type="match status" value="1"/>
</dbReference>
<evidence type="ECO:0000256" key="5">
    <source>
        <dbReference type="PROSITE-ProRule" id="PRU00282"/>
    </source>
</evidence>
<evidence type="ECO:0000256" key="1">
    <source>
        <dbReference type="ARBA" id="ARBA00004141"/>
    </source>
</evidence>
<protein>
    <recommendedName>
        <fullName evidence="9">Mitochondrial carrier protein</fullName>
    </recommendedName>
</protein>
<evidence type="ECO:0000313" key="7">
    <source>
        <dbReference type="EMBL" id="RXW15768.1"/>
    </source>
</evidence>
<evidence type="ECO:0000256" key="6">
    <source>
        <dbReference type="RuleBase" id="RU000488"/>
    </source>
</evidence>
<comment type="similarity">
    <text evidence="6">Belongs to the mitochondrial carrier (TC 2.A.29) family.</text>
</comment>
<evidence type="ECO:0000313" key="8">
    <source>
        <dbReference type="Proteomes" id="UP000290288"/>
    </source>
</evidence>
<dbReference type="AlphaFoldDB" id="A0A4V1Q2P1"/>
<sequence>MAIPADNVKNRMMAYPYPSPYPHPSPAASITRPSLARVVREIALRDGYTGFFRGLGPCLLRAFPVNASAYFVYEGVMRLLDAEKTRH</sequence>
<keyword evidence="3" id="KW-1133">Transmembrane helix</keyword>
<accession>A0A4V1Q2P1</accession>
<dbReference type="InterPro" id="IPR018108">
    <property type="entry name" value="MCP_transmembrane"/>
</dbReference>
<feature type="repeat" description="Solcar" evidence="5">
    <location>
        <begin position="1"/>
        <end position="79"/>
    </location>
</feature>
<name>A0A4V1Q2P1_9AGAR</name>
<dbReference type="PROSITE" id="PS50920">
    <property type="entry name" value="SOLCAR"/>
    <property type="match status" value="1"/>
</dbReference>
<gene>
    <name evidence="7" type="ORF">EST38_g10080</name>
</gene>
<comment type="caution">
    <text evidence="7">The sequence shown here is derived from an EMBL/GenBank/DDBJ whole genome shotgun (WGS) entry which is preliminary data.</text>
</comment>
<evidence type="ECO:0000256" key="2">
    <source>
        <dbReference type="ARBA" id="ARBA00022692"/>
    </source>
</evidence>
<dbReference type="OrthoDB" id="193856at2759"/>
<dbReference type="EMBL" id="SDEE01000512">
    <property type="protein sequence ID" value="RXW15768.1"/>
    <property type="molecule type" value="Genomic_DNA"/>
</dbReference>
<dbReference type="STRING" id="2316362.A0A4V1Q2P1"/>
<keyword evidence="4 5" id="KW-0472">Membrane</keyword>